<dbReference type="PANTHER" id="PTHR48101">
    <property type="entry name" value="METHYLMALONYL-COA MUTASE, MITOCHONDRIAL-RELATED"/>
    <property type="match status" value="1"/>
</dbReference>
<dbReference type="GO" id="GO:0019678">
    <property type="term" value="P:propionate metabolic process, methylmalonyl pathway"/>
    <property type="evidence" value="ECO:0007669"/>
    <property type="project" value="TreeGrafter"/>
</dbReference>
<dbReference type="EMBL" id="ANOG01001110">
    <property type="protein sequence ID" value="EMI15345.1"/>
    <property type="molecule type" value="Genomic_DNA"/>
</dbReference>
<sequence>MSMASNMLDPKCYSTQHLTAPEVACPRSDTSRPPTSTDIRPSPSENNHADWQTDDGIVLHPIYTRATAAASSSLIPDRDFLLRGVTKELGTALAVDLRQRHAHPDPEMTNRAVLDDLQGGVSSLELRLDRAVRSGSWQAFCPQGDVANESPSDATRGNGWLGDDGVMLYQVSDFDTALASVPLDQTAISLDAGNGFLAAAALLAALWERRGVDPIEARGAFGGDPIGTLSRAPSLVRLRGKSMHGLADLATWTSRTFPHVTSATVDSTTYYDAGGTDTQELAFSIATAVEYLRAMTVARNPQTETLSIDQAAAQLLFRYSLGTDHFLSVAKLRAARVLWARVLQTCGGSPLPMKMQTCTSSRVMTDRDLNLNLLRNCTAVFSGLLGGADTVTSLPLDHAIGLPDEFGRRMARNTVLILNDEAKLGRVADPAGGSYFFETLTDQLCEQAWALFQQVERRGGMLACVRNGWVAKQIIPSAEKWASQFAYGEKSFVGVTKFIHARSRIVRRAAPDVDRLRQFAIHQFAAHRDAQIAIPLLEHGPNLAEAMFVEAQGGASIPQMNRMLGDRVSREASP</sequence>
<dbReference type="InterPro" id="IPR006099">
    <property type="entry name" value="MeMalonylCoA_mutase_a/b_cat"/>
</dbReference>
<dbReference type="SUPFAM" id="SSF51703">
    <property type="entry name" value="Cobalamin (vitamin B12)-dependent enzymes"/>
    <property type="match status" value="1"/>
</dbReference>
<keyword evidence="4" id="KW-1185">Reference proteome</keyword>
<dbReference type="Gene3D" id="3.20.20.240">
    <property type="entry name" value="Methylmalonyl-CoA mutase"/>
    <property type="match status" value="1"/>
</dbReference>
<comment type="caution">
    <text evidence="3">The sequence shown here is derived from an EMBL/GenBank/DDBJ whole genome shotgun (WGS) entry which is preliminary data.</text>
</comment>
<evidence type="ECO:0000259" key="2">
    <source>
        <dbReference type="Pfam" id="PF01642"/>
    </source>
</evidence>
<accession>M5R7J3</accession>
<organism evidence="3 4">
    <name type="scientific">Rhodopirellula maiorica SM1</name>
    <dbReference type="NCBI Taxonomy" id="1265738"/>
    <lineage>
        <taxon>Bacteria</taxon>
        <taxon>Pseudomonadati</taxon>
        <taxon>Planctomycetota</taxon>
        <taxon>Planctomycetia</taxon>
        <taxon>Pirellulales</taxon>
        <taxon>Pirellulaceae</taxon>
        <taxon>Novipirellula</taxon>
    </lineage>
</organism>
<evidence type="ECO:0000313" key="4">
    <source>
        <dbReference type="Proteomes" id="UP000011991"/>
    </source>
</evidence>
<dbReference type="Pfam" id="PF01642">
    <property type="entry name" value="MM_CoA_mutase"/>
    <property type="match status" value="1"/>
</dbReference>
<reference evidence="3 4" key="1">
    <citation type="journal article" date="2013" name="Mar. Genomics">
        <title>Expression of sulfatases in Rhodopirellula baltica and the diversity of sulfatases in the genus Rhodopirellula.</title>
        <authorList>
            <person name="Wegner C.E."/>
            <person name="Richter-Heitmann T."/>
            <person name="Klindworth A."/>
            <person name="Klockow C."/>
            <person name="Richter M."/>
            <person name="Achstetter T."/>
            <person name="Glockner F.O."/>
            <person name="Harder J."/>
        </authorList>
    </citation>
    <scope>NUCLEOTIDE SEQUENCE [LARGE SCALE GENOMIC DNA]</scope>
    <source>
        <strain evidence="3 4">SM1</strain>
    </source>
</reference>
<dbReference type="InterPro" id="IPR016176">
    <property type="entry name" value="Cbl-dep_enz_cat"/>
</dbReference>
<evidence type="ECO:0000256" key="1">
    <source>
        <dbReference type="SAM" id="MobiDB-lite"/>
    </source>
</evidence>
<protein>
    <submittedName>
        <fullName evidence="3">Methylmalonyl-CoA mutase, large subunit</fullName>
    </submittedName>
</protein>
<dbReference type="AlphaFoldDB" id="M5R7J3"/>
<feature type="domain" description="Methylmalonyl-CoA mutase alpha/beta chain catalytic" evidence="2">
    <location>
        <begin position="53"/>
        <end position="531"/>
    </location>
</feature>
<dbReference type="GO" id="GO:0031419">
    <property type="term" value="F:cobalamin binding"/>
    <property type="evidence" value="ECO:0007669"/>
    <property type="project" value="InterPro"/>
</dbReference>
<feature type="compositionally biased region" description="Polar residues" evidence="1">
    <location>
        <begin position="31"/>
        <end position="50"/>
    </location>
</feature>
<dbReference type="GO" id="GO:0004494">
    <property type="term" value="F:methylmalonyl-CoA mutase activity"/>
    <property type="evidence" value="ECO:0007669"/>
    <property type="project" value="TreeGrafter"/>
</dbReference>
<dbReference type="PANTHER" id="PTHR48101:SF4">
    <property type="entry name" value="METHYLMALONYL-COA MUTASE, MITOCHONDRIAL"/>
    <property type="match status" value="1"/>
</dbReference>
<name>M5R7J3_9BACT</name>
<proteinExistence type="predicted"/>
<gene>
    <name evidence="3" type="ORF">RMSM_07734</name>
</gene>
<feature type="region of interest" description="Disordered" evidence="1">
    <location>
        <begin position="23"/>
        <end position="51"/>
    </location>
</feature>
<dbReference type="GO" id="GO:0005737">
    <property type="term" value="C:cytoplasm"/>
    <property type="evidence" value="ECO:0007669"/>
    <property type="project" value="TreeGrafter"/>
</dbReference>
<evidence type="ECO:0000313" key="3">
    <source>
        <dbReference type="EMBL" id="EMI15345.1"/>
    </source>
</evidence>
<dbReference type="PATRIC" id="fig|1265738.3.peg.7724"/>
<dbReference type="Proteomes" id="UP000011991">
    <property type="component" value="Unassembled WGS sequence"/>
</dbReference>